<evidence type="ECO:0000256" key="8">
    <source>
        <dbReference type="ARBA" id="ARBA00023085"/>
    </source>
</evidence>
<comment type="similarity">
    <text evidence="3">Belongs to the pectinesterase family.</text>
</comment>
<dbReference type="Proteomes" id="UP000722485">
    <property type="component" value="Unassembled WGS sequence"/>
</dbReference>
<name>A0A9P5HGV9_9HYPO</name>
<dbReference type="FunFam" id="2.160.20.10:FF:000014">
    <property type="entry name" value="Pectinesterase"/>
    <property type="match status" value="1"/>
</dbReference>
<comment type="pathway">
    <text evidence="2 11">Glycan metabolism; pectin degradation; 2-dehydro-3-deoxy-D-gluconate from pectin: step 1/5.</text>
</comment>
<keyword evidence="14" id="KW-1185">Reference proteome</keyword>
<keyword evidence="6 11" id="KW-0732">Signal</keyword>
<dbReference type="AlphaFoldDB" id="A0A9P5HGV9"/>
<dbReference type="InterPro" id="IPR012334">
    <property type="entry name" value="Pectin_lyas_fold"/>
</dbReference>
<comment type="subcellular location">
    <subcellularLocation>
        <location evidence="1 11">Secreted</location>
    </subcellularLocation>
</comment>
<comment type="function">
    <text evidence="11">Involved in maceration and soft-rotting of plant tissue.</text>
</comment>
<dbReference type="Gene3D" id="2.160.20.10">
    <property type="entry name" value="Single-stranded right-handed beta-helix, Pectin lyase-like"/>
    <property type="match status" value="1"/>
</dbReference>
<dbReference type="GO" id="GO:0042545">
    <property type="term" value="P:cell wall modification"/>
    <property type="evidence" value="ECO:0007669"/>
    <property type="project" value="UniProtKB-UniRule"/>
</dbReference>
<keyword evidence="8 11" id="KW-0063">Aspartyl esterase</keyword>
<evidence type="ECO:0000313" key="13">
    <source>
        <dbReference type="EMBL" id="KAF7557772.1"/>
    </source>
</evidence>
<proteinExistence type="inferred from homology"/>
<dbReference type="OrthoDB" id="2019149at2759"/>
<keyword evidence="7 11" id="KW-0378">Hydrolase</keyword>
<reference evidence="13" key="1">
    <citation type="submission" date="2020-03" db="EMBL/GenBank/DDBJ databases">
        <title>Draft Genome Sequence of Cylindrodendrum hubeiense.</title>
        <authorList>
            <person name="Buettner E."/>
            <person name="Kellner H."/>
        </authorList>
    </citation>
    <scope>NUCLEOTIDE SEQUENCE</scope>
    <source>
        <strain evidence="13">IHI 201604</strain>
    </source>
</reference>
<protein>
    <recommendedName>
        <fullName evidence="4 11">Pectinesterase</fullName>
        <ecNumber evidence="4 11">3.1.1.11</ecNumber>
    </recommendedName>
</protein>
<keyword evidence="11" id="KW-0961">Cell wall biogenesis/degradation</keyword>
<gene>
    <name evidence="13" type="ORF">G7Z17_g384</name>
</gene>
<evidence type="ECO:0000256" key="3">
    <source>
        <dbReference type="ARBA" id="ARBA00008891"/>
    </source>
</evidence>
<dbReference type="GO" id="GO:0045490">
    <property type="term" value="P:pectin catabolic process"/>
    <property type="evidence" value="ECO:0007669"/>
    <property type="project" value="UniProtKB-UniRule"/>
</dbReference>
<dbReference type="SUPFAM" id="SSF51126">
    <property type="entry name" value="Pectin lyase-like"/>
    <property type="match status" value="1"/>
</dbReference>
<feature type="chain" id="PRO_5040537251" description="Pectinesterase" evidence="11">
    <location>
        <begin position="19"/>
        <end position="341"/>
    </location>
</feature>
<feature type="active site" evidence="10">
    <location>
        <position position="199"/>
    </location>
</feature>
<dbReference type="InterPro" id="IPR000070">
    <property type="entry name" value="Pectinesterase_cat"/>
</dbReference>
<evidence type="ECO:0000313" key="14">
    <source>
        <dbReference type="Proteomes" id="UP000722485"/>
    </source>
</evidence>
<dbReference type="PANTHER" id="PTHR31321">
    <property type="entry name" value="ACYL-COA THIOESTER HYDROLASE YBHC-RELATED"/>
    <property type="match status" value="1"/>
</dbReference>
<accession>A0A9P5HGV9</accession>
<evidence type="ECO:0000256" key="5">
    <source>
        <dbReference type="ARBA" id="ARBA00022525"/>
    </source>
</evidence>
<evidence type="ECO:0000256" key="11">
    <source>
        <dbReference type="RuleBase" id="RU000589"/>
    </source>
</evidence>
<dbReference type="PROSITE" id="PS00503">
    <property type="entry name" value="PECTINESTERASE_2"/>
    <property type="match status" value="1"/>
</dbReference>
<evidence type="ECO:0000256" key="7">
    <source>
        <dbReference type="ARBA" id="ARBA00022801"/>
    </source>
</evidence>
<evidence type="ECO:0000256" key="4">
    <source>
        <dbReference type="ARBA" id="ARBA00013229"/>
    </source>
</evidence>
<comment type="caution">
    <text evidence="13">The sequence shown here is derived from an EMBL/GenBank/DDBJ whole genome shotgun (WGS) entry which is preliminary data.</text>
</comment>
<evidence type="ECO:0000256" key="2">
    <source>
        <dbReference type="ARBA" id="ARBA00005184"/>
    </source>
</evidence>
<organism evidence="13 14">
    <name type="scientific">Cylindrodendrum hubeiense</name>
    <dbReference type="NCBI Taxonomy" id="595255"/>
    <lineage>
        <taxon>Eukaryota</taxon>
        <taxon>Fungi</taxon>
        <taxon>Dikarya</taxon>
        <taxon>Ascomycota</taxon>
        <taxon>Pezizomycotina</taxon>
        <taxon>Sordariomycetes</taxon>
        <taxon>Hypocreomycetidae</taxon>
        <taxon>Hypocreales</taxon>
        <taxon>Nectriaceae</taxon>
        <taxon>Cylindrodendrum</taxon>
    </lineage>
</organism>
<dbReference type="GO" id="GO:0030599">
    <property type="term" value="F:pectinesterase activity"/>
    <property type="evidence" value="ECO:0007669"/>
    <property type="project" value="UniProtKB-UniRule"/>
</dbReference>
<sequence length="341" mass="37238">MLVNKLFVLVGLLSGSLAKTTCTGKSRYARTQPASGAVVVDGSGAYKGSFSTIGEAVATLKNDTLDEQSIFVLPGTYKEQVYISPLAGPLKVQGYTCDTRSYTDNQVILTNNISRQSPNITRNDETATLRLWSSEVKLYNLNVANTFGAAATSGQALALSAQNTDLGFYGCSFEGWQDTIYANEGRQIYANTYINGAVDFIFGLRAAAWFENCDIETLGEGYITANGRDAENNTSIYVFNKCDVSGTSGEASTYLGRPWRPYSRVVFQKSTLGDVVHPEGWSRWDATQSVDNIAYHEYKNKGVGAEGTRANFSSQLTTPIKITKVLGADFTKEWWVDASYL</sequence>
<evidence type="ECO:0000259" key="12">
    <source>
        <dbReference type="Pfam" id="PF01095"/>
    </source>
</evidence>
<evidence type="ECO:0000256" key="10">
    <source>
        <dbReference type="PROSITE-ProRule" id="PRU10040"/>
    </source>
</evidence>
<dbReference type="PANTHER" id="PTHR31321:SF57">
    <property type="entry name" value="PECTINESTERASE 53-RELATED"/>
    <property type="match status" value="1"/>
</dbReference>
<evidence type="ECO:0000256" key="6">
    <source>
        <dbReference type="ARBA" id="ARBA00022729"/>
    </source>
</evidence>
<dbReference type="InterPro" id="IPR011050">
    <property type="entry name" value="Pectin_lyase_fold/virulence"/>
</dbReference>
<feature type="domain" description="Pectinesterase catalytic" evidence="12">
    <location>
        <begin position="47"/>
        <end position="308"/>
    </location>
</feature>
<feature type="signal peptide" evidence="11">
    <location>
        <begin position="1"/>
        <end position="18"/>
    </location>
</feature>
<keyword evidence="5 11" id="KW-0964">Secreted</keyword>
<dbReference type="EC" id="3.1.1.11" evidence="4 11"/>
<dbReference type="Pfam" id="PF01095">
    <property type="entry name" value="Pectinesterase"/>
    <property type="match status" value="1"/>
</dbReference>
<evidence type="ECO:0000256" key="1">
    <source>
        <dbReference type="ARBA" id="ARBA00004613"/>
    </source>
</evidence>
<dbReference type="InterPro" id="IPR033131">
    <property type="entry name" value="Pectinesterase_Asp_AS"/>
</dbReference>
<comment type="catalytic activity">
    <reaction evidence="9 11">
        <text>[(1-&gt;4)-alpha-D-galacturonosyl methyl ester](n) + n H2O = [(1-&gt;4)-alpha-D-galacturonosyl](n) + n methanol + n H(+)</text>
        <dbReference type="Rhea" id="RHEA:22380"/>
        <dbReference type="Rhea" id="RHEA-COMP:14570"/>
        <dbReference type="Rhea" id="RHEA-COMP:14573"/>
        <dbReference type="ChEBI" id="CHEBI:15377"/>
        <dbReference type="ChEBI" id="CHEBI:15378"/>
        <dbReference type="ChEBI" id="CHEBI:17790"/>
        <dbReference type="ChEBI" id="CHEBI:140522"/>
        <dbReference type="ChEBI" id="CHEBI:140523"/>
        <dbReference type="EC" id="3.1.1.11"/>
    </reaction>
</comment>
<evidence type="ECO:0000256" key="9">
    <source>
        <dbReference type="ARBA" id="ARBA00047928"/>
    </source>
</evidence>
<dbReference type="EMBL" id="JAANBB010000003">
    <property type="protein sequence ID" value="KAF7557772.1"/>
    <property type="molecule type" value="Genomic_DNA"/>
</dbReference>
<dbReference type="GO" id="GO:0005576">
    <property type="term" value="C:extracellular region"/>
    <property type="evidence" value="ECO:0007669"/>
    <property type="project" value="UniProtKB-SubCell"/>
</dbReference>